<gene>
    <name evidence="14" type="ORF">QR680_002186</name>
</gene>
<keyword evidence="3" id="KW-0808">Transferase</keyword>
<dbReference type="GO" id="GO:0003924">
    <property type="term" value="F:GTPase activity"/>
    <property type="evidence" value="ECO:0007669"/>
    <property type="project" value="InterPro"/>
</dbReference>
<dbReference type="PROSITE" id="PS51421">
    <property type="entry name" value="RAS"/>
    <property type="match status" value="1"/>
</dbReference>
<evidence type="ECO:0000256" key="4">
    <source>
        <dbReference type="ARBA" id="ARBA00022741"/>
    </source>
</evidence>
<dbReference type="SMART" id="SM00220">
    <property type="entry name" value="S_TKc"/>
    <property type="match status" value="1"/>
</dbReference>
<keyword evidence="7" id="KW-0342">GTP-binding</keyword>
<dbReference type="SUPFAM" id="SSF52540">
    <property type="entry name" value="P-loop containing nucleoside triphosphate hydrolases"/>
    <property type="match status" value="1"/>
</dbReference>
<dbReference type="Gene3D" id="3.40.50.300">
    <property type="entry name" value="P-loop containing nucleotide triphosphate hydrolases"/>
    <property type="match status" value="1"/>
</dbReference>
<dbReference type="Proteomes" id="UP001175271">
    <property type="component" value="Unassembled WGS sequence"/>
</dbReference>
<dbReference type="InterPro" id="IPR000719">
    <property type="entry name" value="Prot_kinase_dom"/>
</dbReference>
<dbReference type="InterPro" id="IPR027417">
    <property type="entry name" value="P-loop_NTPase"/>
</dbReference>
<dbReference type="InterPro" id="IPR011009">
    <property type="entry name" value="Kinase-like_dom_sf"/>
</dbReference>
<dbReference type="PROSITE" id="PS51419">
    <property type="entry name" value="RAB"/>
    <property type="match status" value="1"/>
</dbReference>
<evidence type="ECO:0000256" key="9">
    <source>
        <dbReference type="ARBA" id="ARBA00047899"/>
    </source>
</evidence>
<dbReference type="GO" id="GO:0005737">
    <property type="term" value="C:cytoplasm"/>
    <property type="evidence" value="ECO:0007669"/>
    <property type="project" value="TreeGrafter"/>
</dbReference>
<dbReference type="Gene3D" id="3.30.200.20">
    <property type="entry name" value="Phosphorylase Kinase, domain 1"/>
    <property type="match status" value="1"/>
</dbReference>
<evidence type="ECO:0000256" key="6">
    <source>
        <dbReference type="ARBA" id="ARBA00022840"/>
    </source>
</evidence>
<comment type="catalytic activity">
    <reaction evidence="10">
        <text>L-seryl-[protein] + ATP = O-phospho-L-seryl-[protein] + ADP + H(+)</text>
        <dbReference type="Rhea" id="RHEA:17989"/>
        <dbReference type="Rhea" id="RHEA-COMP:9863"/>
        <dbReference type="Rhea" id="RHEA-COMP:11604"/>
        <dbReference type="ChEBI" id="CHEBI:15378"/>
        <dbReference type="ChEBI" id="CHEBI:29999"/>
        <dbReference type="ChEBI" id="CHEBI:30616"/>
        <dbReference type="ChEBI" id="CHEBI:83421"/>
        <dbReference type="ChEBI" id="CHEBI:456216"/>
        <dbReference type="EC" id="2.7.11.1"/>
    </reaction>
</comment>
<evidence type="ECO:0000313" key="14">
    <source>
        <dbReference type="EMBL" id="KAK0397598.1"/>
    </source>
</evidence>
<dbReference type="FunFam" id="1.10.510.10:FF:000029">
    <property type="entry name" value="Homeodomain-interacting protein kinase 2 isoform 1"/>
    <property type="match status" value="1"/>
</dbReference>
<evidence type="ECO:0000256" key="10">
    <source>
        <dbReference type="ARBA" id="ARBA00048679"/>
    </source>
</evidence>
<organism evidence="14 15">
    <name type="scientific">Steinernema hermaphroditum</name>
    <dbReference type="NCBI Taxonomy" id="289476"/>
    <lineage>
        <taxon>Eukaryota</taxon>
        <taxon>Metazoa</taxon>
        <taxon>Ecdysozoa</taxon>
        <taxon>Nematoda</taxon>
        <taxon>Chromadorea</taxon>
        <taxon>Rhabditida</taxon>
        <taxon>Tylenchina</taxon>
        <taxon>Panagrolaimomorpha</taxon>
        <taxon>Strongyloidoidea</taxon>
        <taxon>Steinernematidae</taxon>
        <taxon>Steinernema</taxon>
    </lineage>
</organism>
<dbReference type="SMART" id="SM00176">
    <property type="entry name" value="RAN"/>
    <property type="match status" value="1"/>
</dbReference>
<evidence type="ECO:0000256" key="5">
    <source>
        <dbReference type="ARBA" id="ARBA00022777"/>
    </source>
</evidence>
<evidence type="ECO:0000256" key="2">
    <source>
        <dbReference type="ARBA" id="ARBA00022527"/>
    </source>
</evidence>
<keyword evidence="15" id="KW-1185">Reference proteome</keyword>
<dbReference type="CDD" id="cd14211">
    <property type="entry name" value="STKc_HIPK"/>
    <property type="match status" value="1"/>
</dbReference>
<dbReference type="EMBL" id="JAUCMV010000005">
    <property type="protein sequence ID" value="KAK0397598.1"/>
    <property type="molecule type" value="Genomic_DNA"/>
</dbReference>
<dbReference type="PANTHER" id="PTHR24058">
    <property type="entry name" value="DUAL SPECIFICITY PROTEIN KINASE"/>
    <property type="match status" value="1"/>
</dbReference>
<dbReference type="InterPro" id="IPR008271">
    <property type="entry name" value="Ser/Thr_kinase_AS"/>
</dbReference>
<keyword evidence="6 12" id="KW-0067">ATP-binding</keyword>
<keyword evidence="2" id="KW-0723">Serine/threonine-protein kinase</keyword>
<evidence type="ECO:0000256" key="12">
    <source>
        <dbReference type="PROSITE-ProRule" id="PRU10141"/>
    </source>
</evidence>
<feature type="domain" description="Protein kinase" evidence="13">
    <location>
        <begin position="379"/>
        <end position="709"/>
    </location>
</feature>
<dbReference type="InterPro" id="IPR001806">
    <property type="entry name" value="Small_GTPase"/>
</dbReference>
<dbReference type="SUPFAM" id="SSF56112">
    <property type="entry name" value="Protein kinase-like (PK-like)"/>
    <property type="match status" value="1"/>
</dbReference>
<keyword evidence="8" id="KW-0449">Lipoprotein</keyword>
<proteinExistence type="inferred from homology"/>
<comment type="catalytic activity">
    <reaction evidence="9">
        <text>L-threonyl-[protein] + ATP = O-phospho-L-threonyl-[protein] + ADP + H(+)</text>
        <dbReference type="Rhea" id="RHEA:46608"/>
        <dbReference type="Rhea" id="RHEA-COMP:11060"/>
        <dbReference type="Rhea" id="RHEA-COMP:11605"/>
        <dbReference type="ChEBI" id="CHEBI:15378"/>
        <dbReference type="ChEBI" id="CHEBI:30013"/>
        <dbReference type="ChEBI" id="CHEBI:30616"/>
        <dbReference type="ChEBI" id="CHEBI:61977"/>
        <dbReference type="ChEBI" id="CHEBI:456216"/>
        <dbReference type="EC" id="2.7.11.1"/>
    </reaction>
</comment>
<evidence type="ECO:0000313" key="15">
    <source>
        <dbReference type="Proteomes" id="UP001175271"/>
    </source>
</evidence>
<reference evidence="14" key="1">
    <citation type="submission" date="2023-06" db="EMBL/GenBank/DDBJ databases">
        <title>Genomic analysis of the entomopathogenic nematode Steinernema hermaphroditum.</title>
        <authorList>
            <person name="Schwarz E.M."/>
            <person name="Heppert J.K."/>
            <person name="Baniya A."/>
            <person name="Schwartz H.T."/>
            <person name="Tan C.-H."/>
            <person name="Antoshechkin I."/>
            <person name="Sternberg P.W."/>
            <person name="Goodrich-Blair H."/>
            <person name="Dillman A.R."/>
        </authorList>
    </citation>
    <scope>NUCLEOTIDE SEQUENCE</scope>
    <source>
        <strain evidence="14">PS9179</strain>
        <tissue evidence="14">Whole animal</tissue>
    </source>
</reference>
<dbReference type="FunFam" id="3.40.50.300:FF:001129">
    <property type="entry name" value="ras-related protein Rab-44 isoform X2"/>
    <property type="match status" value="1"/>
</dbReference>
<dbReference type="PANTHER" id="PTHR24058:SF17">
    <property type="entry name" value="HOMEODOMAIN INTERACTING PROTEIN KINASE, ISOFORM D"/>
    <property type="match status" value="1"/>
</dbReference>
<accession>A0AA39H1P3</accession>
<evidence type="ECO:0000256" key="3">
    <source>
        <dbReference type="ARBA" id="ARBA00022679"/>
    </source>
</evidence>
<dbReference type="GO" id="GO:0005525">
    <property type="term" value="F:GTP binding"/>
    <property type="evidence" value="ECO:0007669"/>
    <property type="project" value="UniProtKB-KW"/>
</dbReference>
<dbReference type="GO" id="GO:0005634">
    <property type="term" value="C:nucleus"/>
    <property type="evidence" value="ECO:0007669"/>
    <property type="project" value="TreeGrafter"/>
</dbReference>
<dbReference type="GO" id="GO:0004674">
    <property type="term" value="F:protein serine/threonine kinase activity"/>
    <property type="evidence" value="ECO:0007669"/>
    <property type="project" value="UniProtKB-KW"/>
</dbReference>
<dbReference type="Pfam" id="PF00071">
    <property type="entry name" value="Ras"/>
    <property type="match status" value="1"/>
</dbReference>
<keyword evidence="5" id="KW-0418">Kinase</keyword>
<dbReference type="Gene3D" id="1.10.510.10">
    <property type="entry name" value="Transferase(Phosphotransferase) domain 1"/>
    <property type="match status" value="1"/>
</dbReference>
<dbReference type="AlphaFoldDB" id="A0AA39H1P3"/>
<dbReference type="InterPro" id="IPR017441">
    <property type="entry name" value="Protein_kinase_ATP_BS"/>
</dbReference>
<dbReference type="PROSITE" id="PS00107">
    <property type="entry name" value="PROTEIN_KINASE_ATP"/>
    <property type="match status" value="1"/>
</dbReference>
<dbReference type="SMART" id="SM00173">
    <property type="entry name" value="RAS"/>
    <property type="match status" value="1"/>
</dbReference>
<evidence type="ECO:0000256" key="1">
    <source>
        <dbReference type="ARBA" id="ARBA00012513"/>
    </source>
</evidence>
<evidence type="ECO:0000256" key="11">
    <source>
        <dbReference type="ARBA" id="ARBA00061380"/>
    </source>
</evidence>
<protein>
    <recommendedName>
        <fullName evidence="1">non-specific serine/threonine protein kinase</fullName>
        <ecNumber evidence="1">2.7.11.1</ecNumber>
    </recommendedName>
</protein>
<dbReference type="NCBIfam" id="TIGR00231">
    <property type="entry name" value="small_GTP"/>
    <property type="match status" value="1"/>
</dbReference>
<dbReference type="PRINTS" id="PR00449">
    <property type="entry name" value="RASTRNSFRMNG"/>
</dbReference>
<dbReference type="CDD" id="cd00154">
    <property type="entry name" value="Rab"/>
    <property type="match status" value="1"/>
</dbReference>
<dbReference type="Pfam" id="PF00069">
    <property type="entry name" value="Pkinase"/>
    <property type="match status" value="1"/>
</dbReference>
<dbReference type="PROSITE" id="PS50011">
    <property type="entry name" value="PROTEIN_KINASE_DOM"/>
    <property type="match status" value="1"/>
</dbReference>
<comment type="caution">
    <text evidence="14">The sequence shown here is derived from an EMBL/GenBank/DDBJ whole genome shotgun (WGS) entry which is preliminary data.</text>
</comment>
<evidence type="ECO:0000259" key="13">
    <source>
        <dbReference type="PROSITE" id="PS50011"/>
    </source>
</evidence>
<dbReference type="PROSITE" id="PS51420">
    <property type="entry name" value="RHO"/>
    <property type="match status" value="1"/>
</dbReference>
<dbReference type="GO" id="GO:0005524">
    <property type="term" value="F:ATP binding"/>
    <property type="evidence" value="ECO:0007669"/>
    <property type="project" value="UniProtKB-UniRule"/>
</dbReference>
<dbReference type="SMART" id="SM00174">
    <property type="entry name" value="RHO"/>
    <property type="match status" value="1"/>
</dbReference>
<dbReference type="EC" id="2.7.11.1" evidence="1"/>
<keyword evidence="4 12" id="KW-0547">Nucleotide-binding</keyword>
<evidence type="ECO:0000256" key="7">
    <source>
        <dbReference type="ARBA" id="ARBA00023134"/>
    </source>
</evidence>
<dbReference type="PROSITE" id="PS00108">
    <property type="entry name" value="PROTEIN_KINASE_ST"/>
    <property type="match status" value="1"/>
</dbReference>
<dbReference type="InterPro" id="IPR005225">
    <property type="entry name" value="Small_GTP-bd"/>
</dbReference>
<feature type="binding site" evidence="12">
    <location>
        <position position="408"/>
    </location>
    <ligand>
        <name>ATP</name>
        <dbReference type="ChEBI" id="CHEBI:30616"/>
    </ligand>
</feature>
<dbReference type="GO" id="GO:0004713">
    <property type="term" value="F:protein tyrosine kinase activity"/>
    <property type="evidence" value="ECO:0007669"/>
    <property type="project" value="TreeGrafter"/>
</dbReference>
<comment type="similarity">
    <text evidence="11">Belongs to the protein kinase superfamily. CMGC Ser/Thr protein kinase family. HIPK subfamily.</text>
</comment>
<dbReference type="InterPro" id="IPR050494">
    <property type="entry name" value="Ser_Thr_dual-spec_kinase"/>
</dbReference>
<sequence length="1081" mass="119589">MILGDSCTGKTCLLIRYKDGTFMSNNFISTVGIDYRNKLVEIDKTKVKLQIWDTAGQERFRSITSSYYRDADALLLVYDVTNRGSFENIRNWLAQIQEYAKDDVQITLIGNKVDLNSQRKVTAEEGKQLANAYNIPFVETSAKTGQRVQETFYELTNICGAHVGFQKSKLGSSKETIFAIDPVTTSSGCREAHFDSAVRLPTLAQLRPHATDDGERTERSAASHGALLRNRGQLCQRQSDHLRRLLGCTIPRRPTSWSASDRAQSATNKVSSLLSVLFALRVAAVATLKYDTVRYDITAPDVHRSALKRKQEHVDASPAVGVGLPIAVAPALPIQKFALKPVAGKPLQPKVATRNRPSAEGEYQLIKNEVLVSPYRNEYEVLEFLGKGTFGQVVKAWKKGTNEIVAIKILKKHPSYARQGQIEVSILSQLSKENAEEYNFVRAFECFTHKNHTCLVFEMLEQNLYDFLKQNKFTPLPLYNIRPIVQQVLTALMKLKSLGLIHADLKPENIMLVDPVNQPFRVKVIDFGSASHRSKAVTNTYLQSRYYRAPEIILGLPFKEAIDMWSLGCVIAELFLGWPLYPGSSEYDQIRYIVQTQGLPPQQMLASAAKTHRFFKQIPAADGSPQYWRLKSGDEHELETGTKSKETRKYVFNCLEDIANVNPATELDNADHVAEGKDRQEFVDILRKMLCMDQDRRLSPVDGLNHNFVRMNHIGYNRSKYYALSSQRMEMCERRHATVAPQLFQISGTRSNTTSSQVAAAAPAAPATGPQNVTVQPEYGLLHHYNAAMTGAQANPSAQYLYQPTLAAVLPYGFAGTHTAAPTILPQFVPVSLVDAQLLAAANPGLTHQPNWAAATQTATAPLLPWPAAAVAASAQQPSAALFPDLILPSTAMQTRNVTAAALQQQFNHLLFNPQATTVPKNYGQLQLLMQQTYQNLQGHDDWQQSSAHAGSSINVGNRVRAGAVLPEQTATVNGSAHVVAQQRDINNTADGSHQHGTVNNNVSSTIPTNSNTVTRKQSARCAVVRPMIEADRTQVIGDSNNNGSILQAGFVAVGPDYTNGAVRYPTQYTYLEKMIPSRNP</sequence>
<name>A0AA39H1P3_9BILA</name>
<dbReference type="SMART" id="SM00175">
    <property type="entry name" value="RAB"/>
    <property type="match status" value="1"/>
</dbReference>
<evidence type="ECO:0000256" key="8">
    <source>
        <dbReference type="ARBA" id="ARBA00023288"/>
    </source>
</evidence>
<dbReference type="PROSITE" id="PS51417">
    <property type="entry name" value="ARF"/>
    <property type="match status" value="1"/>
</dbReference>